<dbReference type="EnsemblPlants" id="AES80596">
    <property type="protein sequence ID" value="AES80596"/>
    <property type="gene ID" value="MTR_7g082560"/>
</dbReference>
<accession>G7KV65</accession>
<sequence length="106" mass="11559">MCQCTFTLYIGICSRDSNGAFVLAWTDCFSPTIDVDIGEALGTQSGVSEFSVLISKCIHLLGTDPMNSYVKFIRRQANGVAHSLSKAALSEANFRIHYNISSCIET</sequence>
<keyword evidence="3" id="KW-1185">Reference proteome</keyword>
<dbReference type="EMBL" id="CM001223">
    <property type="protein sequence ID" value="AES80596.1"/>
    <property type="molecule type" value="Genomic_DNA"/>
</dbReference>
<protein>
    <recommendedName>
        <fullName evidence="4">RNase H type-1 domain-containing protein</fullName>
    </recommendedName>
</protein>
<reference evidence="1 3" key="2">
    <citation type="journal article" date="2014" name="BMC Genomics">
        <title>An improved genome release (version Mt4.0) for the model legume Medicago truncatula.</title>
        <authorList>
            <person name="Tang H."/>
            <person name="Krishnakumar V."/>
            <person name="Bidwell S."/>
            <person name="Rosen B."/>
            <person name="Chan A."/>
            <person name="Zhou S."/>
            <person name="Gentzbittel L."/>
            <person name="Childs K.L."/>
            <person name="Yandell M."/>
            <person name="Gundlach H."/>
            <person name="Mayer K.F."/>
            <person name="Schwartz D.C."/>
            <person name="Town C.D."/>
        </authorList>
    </citation>
    <scope>GENOME REANNOTATION</scope>
    <source>
        <strain evidence="2 3">cv. Jemalong A17</strain>
    </source>
</reference>
<name>G7KV65_MEDTR</name>
<proteinExistence type="predicted"/>
<evidence type="ECO:0000313" key="3">
    <source>
        <dbReference type="Proteomes" id="UP000002051"/>
    </source>
</evidence>
<evidence type="ECO:0000313" key="2">
    <source>
        <dbReference type="EnsemblPlants" id="AES80596"/>
    </source>
</evidence>
<evidence type="ECO:0000313" key="1">
    <source>
        <dbReference type="EMBL" id="AES80596.1"/>
    </source>
</evidence>
<reference evidence="2" key="3">
    <citation type="submission" date="2015-04" db="UniProtKB">
        <authorList>
            <consortium name="EnsemblPlants"/>
        </authorList>
    </citation>
    <scope>IDENTIFICATION</scope>
    <source>
        <strain evidence="2">cv. Jemalong A17</strain>
    </source>
</reference>
<dbReference type="HOGENOM" id="CLU_160266_0_0_1"/>
<evidence type="ECO:0008006" key="4">
    <source>
        <dbReference type="Google" id="ProtNLM"/>
    </source>
</evidence>
<dbReference type="PaxDb" id="3880-AES80596"/>
<reference evidence="1 3" key="1">
    <citation type="journal article" date="2011" name="Nature">
        <title>The Medicago genome provides insight into the evolution of rhizobial symbioses.</title>
        <authorList>
            <person name="Young N.D."/>
            <person name="Debelle F."/>
            <person name="Oldroyd G.E."/>
            <person name="Geurts R."/>
            <person name="Cannon S.B."/>
            <person name="Udvardi M.K."/>
            <person name="Benedito V.A."/>
            <person name="Mayer K.F."/>
            <person name="Gouzy J."/>
            <person name="Schoof H."/>
            <person name="Van de Peer Y."/>
            <person name="Proost S."/>
            <person name="Cook D.R."/>
            <person name="Meyers B.C."/>
            <person name="Spannagl M."/>
            <person name="Cheung F."/>
            <person name="De Mita S."/>
            <person name="Krishnakumar V."/>
            <person name="Gundlach H."/>
            <person name="Zhou S."/>
            <person name="Mudge J."/>
            <person name="Bharti A.K."/>
            <person name="Murray J.D."/>
            <person name="Naoumkina M.A."/>
            <person name="Rosen B."/>
            <person name="Silverstein K.A."/>
            <person name="Tang H."/>
            <person name="Rombauts S."/>
            <person name="Zhao P.X."/>
            <person name="Zhou P."/>
            <person name="Barbe V."/>
            <person name="Bardou P."/>
            <person name="Bechner M."/>
            <person name="Bellec A."/>
            <person name="Berger A."/>
            <person name="Berges H."/>
            <person name="Bidwell S."/>
            <person name="Bisseling T."/>
            <person name="Choisne N."/>
            <person name="Couloux A."/>
            <person name="Denny R."/>
            <person name="Deshpande S."/>
            <person name="Dai X."/>
            <person name="Doyle J.J."/>
            <person name="Dudez A.M."/>
            <person name="Farmer A.D."/>
            <person name="Fouteau S."/>
            <person name="Franken C."/>
            <person name="Gibelin C."/>
            <person name="Gish J."/>
            <person name="Goldstein S."/>
            <person name="Gonzalez A.J."/>
            <person name="Green P.J."/>
            <person name="Hallab A."/>
            <person name="Hartog M."/>
            <person name="Hua A."/>
            <person name="Humphray S.J."/>
            <person name="Jeong D.H."/>
            <person name="Jing Y."/>
            <person name="Jocker A."/>
            <person name="Kenton S.M."/>
            <person name="Kim D.J."/>
            <person name="Klee K."/>
            <person name="Lai H."/>
            <person name="Lang C."/>
            <person name="Lin S."/>
            <person name="Macmil S.L."/>
            <person name="Magdelenat G."/>
            <person name="Matthews L."/>
            <person name="McCorrison J."/>
            <person name="Monaghan E.L."/>
            <person name="Mun J.H."/>
            <person name="Najar F.Z."/>
            <person name="Nicholson C."/>
            <person name="Noirot C."/>
            <person name="O'Bleness M."/>
            <person name="Paule C.R."/>
            <person name="Poulain J."/>
            <person name="Prion F."/>
            <person name="Qin B."/>
            <person name="Qu C."/>
            <person name="Retzel E.F."/>
            <person name="Riddle C."/>
            <person name="Sallet E."/>
            <person name="Samain S."/>
            <person name="Samson N."/>
            <person name="Sanders I."/>
            <person name="Saurat O."/>
            <person name="Scarpelli C."/>
            <person name="Schiex T."/>
            <person name="Segurens B."/>
            <person name="Severin A.J."/>
            <person name="Sherrier D.J."/>
            <person name="Shi R."/>
            <person name="Sims S."/>
            <person name="Singer S.R."/>
            <person name="Sinharoy S."/>
            <person name="Sterck L."/>
            <person name="Viollet A."/>
            <person name="Wang B.B."/>
            <person name="Wang K."/>
            <person name="Wang M."/>
            <person name="Wang X."/>
            <person name="Warfsmann J."/>
            <person name="Weissenbach J."/>
            <person name="White D.D."/>
            <person name="White J.D."/>
            <person name="Wiley G.B."/>
            <person name="Wincker P."/>
            <person name="Xing Y."/>
            <person name="Yang L."/>
            <person name="Yao Z."/>
            <person name="Ying F."/>
            <person name="Zhai J."/>
            <person name="Zhou L."/>
            <person name="Zuber A."/>
            <person name="Denarie J."/>
            <person name="Dixon R.A."/>
            <person name="May G.D."/>
            <person name="Schwartz D.C."/>
            <person name="Rogers J."/>
            <person name="Quetier F."/>
            <person name="Town C.D."/>
            <person name="Roe B.A."/>
        </authorList>
    </citation>
    <scope>NUCLEOTIDE SEQUENCE [LARGE SCALE GENOMIC DNA]</scope>
    <source>
        <strain evidence="1">A17</strain>
        <strain evidence="2 3">cv. Jemalong A17</strain>
    </source>
</reference>
<dbReference type="Proteomes" id="UP000002051">
    <property type="component" value="Unassembled WGS sequence"/>
</dbReference>
<dbReference type="AlphaFoldDB" id="G7KV65"/>
<organism evidence="1 3">
    <name type="scientific">Medicago truncatula</name>
    <name type="common">Barrel medic</name>
    <name type="synonym">Medicago tribuloides</name>
    <dbReference type="NCBI Taxonomy" id="3880"/>
    <lineage>
        <taxon>Eukaryota</taxon>
        <taxon>Viridiplantae</taxon>
        <taxon>Streptophyta</taxon>
        <taxon>Embryophyta</taxon>
        <taxon>Tracheophyta</taxon>
        <taxon>Spermatophyta</taxon>
        <taxon>Magnoliopsida</taxon>
        <taxon>eudicotyledons</taxon>
        <taxon>Gunneridae</taxon>
        <taxon>Pentapetalae</taxon>
        <taxon>rosids</taxon>
        <taxon>fabids</taxon>
        <taxon>Fabales</taxon>
        <taxon>Fabaceae</taxon>
        <taxon>Papilionoideae</taxon>
        <taxon>50 kb inversion clade</taxon>
        <taxon>NPAAA clade</taxon>
        <taxon>Hologalegina</taxon>
        <taxon>IRL clade</taxon>
        <taxon>Trifolieae</taxon>
        <taxon>Medicago</taxon>
    </lineage>
</organism>
<gene>
    <name evidence="1" type="ordered locus">MTR_7g082560</name>
</gene>